<dbReference type="PATRIC" id="fig|1629550.3.peg.2252"/>
<accession>A0A0M3DG89</accession>
<comment type="caution">
    <text evidence="3">The sequence shown here is derived from an EMBL/GenBank/DDBJ whole genome shotgun (WGS) entry which is preliminary data.</text>
</comment>
<dbReference type="SUPFAM" id="SSF55874">
    <property type="entry name" value="ATPase domain of HSP90 chaperone/DNA topoisomerase II/histidine kinase"/>
    <property type="match status" value="1"/>
</dbReference>
<dbReference type="EMBL" id="LBBT01000273">
    <property type="protein sequence ID" value="KKY00464.1"/>
    <property type="molecule type" value="Genomic_DNA"/>
</dbReference>
<reference evidence="3 4" key="1">
    <citation type="submission" date="2015-04" db="EMBL/GenBank/DDBJ databases">
        <title>Microcin producing Clostridium sp. JC272T.</title>
        <authorList>
            <person name="Jyothsna T."/>
            <person name="Sasikala C."/>
            <person name="Ramana C."/>
        </authorList>
    </citation>
    <scope>NUCLEOTIDE SEQUENCE [LARGE SCALE GENOMIC DNA]</scope>
    <source>
        <strain evidence="3 4">JC272</strain>
    </source>
</reference>
<evidence type="ECO:0000259" key="2">
    <source>
        <dbReference type="Pfam" id="PF14501"/>
    </source>
</evidence>
<protein>
    <recommendedName>
        <fullName evidence="2">Sensor histidine kinase NatK-like C-terminal domain-containing protein</fullName>
    </recommendedName>
</protein>
<gene>
    <name evidence="3" type="ORF">VN21_13975</name>
</gene>
<dbReference type="Pfam" id="PF14501">
    <property type="entry name" value="HATPase_c_5"/>
    <property type="match status" value="1"/>
</dbReference>
<dbReference type="OrthoDB" id="1757740at2"/>
<feature type="transmembrane region" description="Helical" evidence="1">
    <location>
        <begin position="121"/>
        <end position="142"/>
    </location>
</feature>
<dbReference type="PANTHER" id="PTHR40448">
    <property type="entry name" value="TWO-COMPONENT SENSOR HISTIDINE KINASE"/>
    <property type="match status" value="1"/>
</dbReference>
<keyword evidence="1" id="KW-1133">Transmembrane helix</keyword>
<dbReference type="InterPro" id="IPR036890">
    <property type="entry name" value="HATPase_C_sf"/>
</dbReference>
<proteinExistence type="predicted"/>
<keyword evidence="1" id="KW-0472">Membrane</keyword>
<dbReference type="RefSeq" id="WP_046823800.1">
    <property type="nucleotide sequence ID" value="NZ_LBBT01000273.1"/>
</dbReference>
<dbReference type="Gene3D" id="3.30.565.10">
    <property type="entry name" value="Histidine kinase-like ATPase, C-terminal domain"/>
    <property type="match status" value="1"/>
</dbReference>
<dbReference type="PANTHER" id="PTHR40448:SF1">
    <property type="entry name" value="TWO-COMPONENT SENSOR HISTIDINE KINASE"/>
    <property type="match status" value="1"/>
</dbReference>
<evidence type="ECO:0000256" key="1">
    <source>
        <dbReference type="SAM" id="Phobius"/>
    </source>
</evidence>
<feature type="transmembrane region" description="Helical" evidence="1">
    <location>
        <begin position="30"/>
        <end position="46"/>
    </location>
</feature>
<keyword evidence="1" id="KW-0812">Transmembrane</keyword>
<dbReference type="GO" id="GO:0042802">
    <property type="term" value="F:identical protein binding"/>
    <property type="evidence" value="ECO:0007669"/>
    <property type="project" value="TreeGrafter"/>
</dbReference>
<dbReference type="AlphaFoldDB" id="A0A0M3DG89"/>
<feature type="transmembrane region" description="Helical" evidence="1">
    <location>
        <begin position="52"/>
        <end position="70"/>
    </location>
</feature>
<dbReference type="InterPro" id="IPR032834">
    <property type="entry name" value="NatK-like_C"/>
</dbReference>
<dbReference type="CDD" id="cd16935">
    <property type="entry name" value="HATPase_AgrC-ComD-like"/>
    <property type="match status" value="1"/>
</dbReference>
<evidence type="ECO:0000313" key="3">
    <source>
        <dbReference type="EMBL" id="KKY00464.1"/>
    </source>
</evidence>
<evidence type="ECO:0000313" key="4">
    <source>
        <dbReference type="Proteomes" id="UP000034407"/>
    </source>
</evidence>
<feature type="transmembrane region" description="Helical" evidence="1">
    <location>
        <begin position="162"/>
        <end position="181"/>
    </location>
</feature>
<sequence>MFVYIVGLIGFIIFIYYSYFRSIKVTYKDTVSMFVIILLPLLTTLMEIYNTTLYITIFTVISLLIIYIYIKKLEVKTRIILIGFTILKYALYSNLIAFIIYKCTFDFILKYNYSLEILSNGYFIIDTLISIISIGTFIVMYYKFMNTRIKNKYIYLNKQYKYCVYVTINYCIDNIIIAHFLKWIFISENSMEIVKYIMFYTLVSELIIQNILIKAELSYTKYNLEVSNNQLENQIKHYSEYEKYMKKVRYIAHDIKKHKFALNQLVASKKHEEAKDFIYEIDKEIEAIDCYFVSEHILMDALIKNKIKVCEKYGIKLKYDIFIPKDIHIKNMHISIIFNNLIDNAIEACMNLEDNKREKYIHLYCDVIDSKLICVIKNSKNKKPLELDKSFKIETFKKDKTNHGIGIENLKLTIEKYEGVIDFNIEEYCFTVKFIIPI</sequence>
<feature type="transmembrane region" description="Helical" evidence="1">
    <location>
        <begin position="6"/>
        <end position="23"/>
    </location>
</feature>
<feature type="transmembrane region" description="Helical" evidence="1">
    <location>
        <begin position="79"/>
        <end position="101"/>
    </location>
</feature>
<dbReference type="Proteomes" id="UP000034407">
    <property type="component" value="Unassembled WGS sequence"/>
</dbReference>
<feature type="domain" description="Sensor histidine kinase NatK-like C-terminal" evidence="2">
    <location>
        <begin position="331"/>
        <end position="437"/>
    </location>
</feature>
<feature type="transmembrane region" description="Helical" evidence="1">
    <location>
        <begin position="193"/>
        <end position="213"/>
    </location>
</feature>
<keyword evidence="4" id="KW-1185">Reference proteome</keyword>
<organism evidence="3 4">
    <name type="scientific">Paraclostridium benzoelyticum</name>
    <dbReference type="NCBI Taxonomy" id="1629550"/>
    <lineage>
        <taxon>Bacteria</taxon>
        <taxon>Bacillati</taxon>
        <taxon>Bacillota</taxon>
        <taxon>Clostridia</taxon>
        <taxon>Peptostreptococcales</taxon>
        <taxon>Peptostreptococcaceae</taxon>
        <taxon>Paraclostridium</taxon>
    </lineage>
</organism>
<name>A0A0M3DG89_9FIRM</name>